<evidence type="ECO:0000259" key="1">
    <source>
        <dbReference type="Pfam" id="PF01515"/>
    </source>
</evidence>
<dbReference type="InterPro" id="IPR042112">
    <property type="entry name" value="P_AcTrfase_dom2"/>
</dbReference>
<dbReference type="Gene3D" id="3.40.50.10750">
    <property type="entry name" value="Isocitrate/Isopropylmalate dehydrogenase-like"/>
    <property type="match status" value="1"/>
</dbReference>
<keyword evidence="2" id="KW-0012">Acyltransferase</keyword>
<dbReference type="GO" id="GO:0008959">
    <property type="term" value="F:phosphate acetyltransferase activity"/>
    <property type="evidence" value="ECO:0007669"/>
    <property type="project" value="UniProtKB-EC"/>
</dbReference>
<evidence type="ECO:0000313" key="2">
    <source>
        <dbReference type="EMBL" id="SPZ97834.1"/>
    </source>
</evidence>
<name>A0A2X2JV76_STAAU</name>
<organism evidence="2 3">
    <name type="scientific">Staphylococcus aureus</name>
    <dbReference type="NCBI Taxonomy" id="1280"/>
    <lineage>
        <taxon>Bacteria</taxon>
        <taxon>Bacillati</taxon>
        <taxon>Bacillota</taxon>
        <taxon>Bacilli</taxon>
        <taxon>Bacillales</taxon>
        <taxon>Staphylococcaceae</taxon>
        <taxon>Staphylococcus</taxon>
    </lineage>
</organism>
<proteinExistence type="predicted"/>
<reference evidence="2 3" key="1">
    <citation type="submission" date="2018-06" db="EMBL/GenBank/DDBJ databases">
        <authorList>
            <consortium name="Pathogen Informatics"/>
            <person name="Doyle S."/>
        </authorList>
    </citation>
    <scope>NUCLEOTIDE SEQUENCE [LARGE SCALE GENOMIC DNA]</scope>
    <source>
        <strain evidence="2 3">NCTC7878</strain>
    </source>
</reference>
<dbReference type="EMBL" id="UAUX01000006">
    <property type="protein sequence ID" value="SPZ97834.1"/>
    <property type="molecule type" value="Genomic_DNA"/>
</dbReference>
<dbReference type="Pfam" id="PF01515">
    <property type="entry name" value="PTA_PTB"/>
    <property type="match status" value="1"/>
</dbReference>
<accession>A0A2X2JV76</accession>
<sequence length="39" mass="4246">MTKVQEAVKLAQQKAEEEKLEAIIDGEFQFDAAIVPGVA</sequence>
<evidence type="ECO:0000313" key="3">
    <source>
        <dbReference type="Proteomes" id="UP000249913"/>
    </source>
</evidence>
<feature type="domain" description="Phosphate acetyl/butaryl transferase" evidence="1">
    <location>
        <begin position="2"/>
        <end position="39"/>
    </location>
</feature>
<dbReference type="Proteomes" id="UP000249913">
    <property type="component" value="Unassembled WGS sequence"/>
</dbReference>
<dbReference type="EC" id="2.3.1.8" evidence="2"/>
<protein>
    <submittedName>
        <fullName evidence="2">Phosphate acetyltransferase</fullName>
        <ecNumber evidence="2">2.3.1.8</ecNumber>
    </submittedName>
</protein>
<dbReference type="AlphaFoldDB" id="A0A2X2JV76"/>
<dbReference type="InterPro" id="IPR002505">
    <property type="entry name" value="PTA_PTB"/>
</dbReference>
<keyword evidence="2" id="KW-0808">Transferase</keyword>
<gene>
    <name evidence="2" type="primary">pta_2</name>
    <name evidence="2" type="ORF">NCTC7878_01225</name>
</gene>